<gene>
    <name evidence="3" type="ORF">G7067_09440</name>
</gene>
<feature type="compositionally biased region" description="Polar residues" evidence="1">
    <location>
        <begin position="56"/>
        <end position="65"/>
    </location>
</feature>
<accession>A0A6G8FKI4</accession>
<dbReference type="KEGG" id="lins:G7067_09440"/>
<feature type="compositionally biased region" description="Basic and acidic residues" evidence="1">
    <location>
        <begin position="1"/>
        <end position="12"/>
    </location>
</feature>
<protein>
    <submittedName>
        <fullName evidence="3">FRG domain-containing protein</fullName>
    </submittedName>
</protein>
<dbReference type="SMART" id="SM00901">
    <property type="entry name" value="FRG"/>
    <property type="match status" value="1"/>
</dbReference>
<dbReference type="EMBL" id="CP049934">
    <property type="protein sequence ID" value="QIM16582.1"/>
    <property type="molecule type" value="Genomic_DNA"/>
</dbReference>
<organism evidence="3 4">
    <name type="scientific">Leucobacter insecticola</name>
    <dbReference type="NCBI Taxonomy" id="2714934"/>
    <lineage>
        <taxon>Bacteria</taxon>
        <taxon>Bacillati</taxon>
        <taxon>Actinomycetota</taxon>
        <taxon>Actinomycetes</taxon>
        <taxon>Micrococcales</taxon>
        <taxon>Microbacteriaceae</taxon>
        <taxon>Leucobacter</taxon>
    </lineage>
</organism>
<evidence type="ECO:0000256" key="1">
    <source>
        <dbReference type="SAM" id="MobiDB-lite"/>
    </source>
</evidence>
<evidence type="ECO:0000313" key="3">
    <source>
        <dbReference type="EMBL" id="QIM16582.1"/>
    </source>
</evidence>
<dbReference type="InterPro" id="IPR014966">
    <property type="entry name" value="FRG-dom"/>
</dbReference>
<feature type="domain" description="FRG" evidence="2">
    <location>
        <begin position="305"/>
        <end position="419"/>
    </location>
</feature>
<dbReference type="Proteomes" id="UP000501387">
    <property type="component" value="Chromosome"/>
</dbReference>
<evidence type="ECO:0000313" key="4">
    <source>
        <dbReference type="Proteomes" id="UP000501387"/>
    </source>
</evidence>
<name>A0A6G8FKI4_9MICO</name>
<evidence type="ECO:0000259" key="2">
    <source>
        <dbReference type="SMART" id="SM00901"/>
    </source>
</evidence>
<keyword evidence="4" id="KW-1185">Reference proteome</keyword>
<feature type="region of interest" description="Disordered" evidence="1">
    <location>
        <begin position="1"/>
        <end position="65"/>
    </location>
</feature>
<sequence>MVKSNECERRSTDLVPEDDNDGSGGPKPGTSDDSVQPDEEAPNTYRSEAAQKSETENDNSSSVSAQEIAARIASANQFSHLMPTVGNKAWNDALSAALSGPAKEAAARIASANQFSHLMPTVGNKAWNDALSAALSGPAKEAAARIASANQFSHLMPTVGNKAWNDALSAALSGPAHEIAAKIASANEFNHWAIDDANTVWNDEVRNSLTPATREAADRISKSSLGWLQNYSGQTLEPALYARVARELANESFDSPESDYEPIRFESYPEDKVSTPAAIFERFEVTVESLSELMTQLDELTRRLAPLTVTWRGQANANWGLHSTLHREVRRAKEPIGEGLHQTANTIPTEREIVAAERYLLADVGARWRLGSSPAVETLARMQHRGIPTRLLDATRNPLLALWFAVTDPETAETDARLIAVAHRAVSQIDDSQAKEIDKAFWSEQYPFWFDFSSPKHRVTGAWGTGTRLREVIPPDYDKRILAQNAVFLLDGAPAITESVLERYNEIVDGDWRATDIAASMSVVLAPCDPSKTLANPDSDLSLTYSFRIPARLKEPIRETLKRTYGLDWETIYPDMEGIKGFLEGEPEWFSHVRETYL</sequence>
<proteinExistence type="predicted"/>
<dbReference type="RefSeq" id="WP_166323734.1">
    <property type="nucleotide sequence ID" value="NZ_CP049934.1"/>
</dbReference>
<reference evidence="3 4" key="1">
    <citation type="submission" date="2020-03" db="EMBL/GenBank/DDBJ databases">
        <title>Leucobacter sp. nov., isolated from beetles.</title>
        <authorList>
            <person name="Hyun D.-W."/>
            <person name="Bae J.-W."/>
        </authorList>
    </citation>
    <scope>NUCLEOTIDE SEQUENCE [LARGE SCALE GENOMIC DNA]</scope>
    <source>
        <strain evidence="3 4">HDW9B</strain>
    </source>
</reference>
<dbReference type="Pfam" id="PF08867">
    <property type="entry name" value="FRG"/>
    <property type="match status" value="1"/>
</dbReference>
<dbReference type="AlphaFoldDB" id="A0A6G8FKI4"/>